<accession>A0A811U3P8</accession>
<gene>
    <name evidence="1" type="ORF">CCAP1982_LOCUS1865</name>
</gene>
<organism evidence="1 2">
    <name type="scientific">Ceratitis capitata</name>
    <name type="common">Mediterranean fruit fly</name>
    <name type="synonym">Tephritis capitata</name>
    <dbReference type="NCBI Taxonomy" id="7213"/>
    <lineage>
        <taxon>Eukaryota</taxon>
        <taxon>Metazoa</taxon>
        <taxon>Ecdysozoa</taxon>
        <taxon>Arthropoda</taxon>
        <taxon>Hexapoda</taxon>
        <taxon>Insecta</taxon>
        <taxon>Pterygota</taxon>
        <taxon>Neoptera</taxon>
        <taxon>Endopterygota</taxon>
        <taxon>Diptera</taxon>
        <taxon>Brachycera</taxon>
        <taxon>Muscomorpha</taxon>
        <taxon>Tephritoidea</taxon>
        <taxon>Tephritidae</taxon>
        <taxon>Ceratitis</taxon>
        <taxon>Ceratitis</taxon>
    </lineage>
</organism>
<dbReference type="EMBL" id="CAJHJT010000001">
    <property type="protein sequence ID" value="CAD6993030.1"/>
    <property type="molecule type" value="Genomic_DNA"/>
</dbReference>
<feature type="non-terminal residue" evidence="1">
    <location>
        <position position="55"/>
    </location>
</feature>
<evidence type="ECO:0000313" key="1">
    <source>
        <dbReference type="EMBL" id="CAD6993030.1"/>
    </source>
</evidence>
<keyword evidence="2" id="KW-1185">Reference proteome</keyword>
<evidence type="ECO:0000313" key="2">
    <source>
        <dbReference type="Proteomes" id="UP000606786"/>
    </source>
</evidence>
<comment type="caution">
    <text evidence="1">The sequence shown here is derived from an EMBL/GenBank/DDBJ whole genome shotgun (WGS) entry which is preliminary data.</text>
</comment>
<reference evidence="1" key="1">
    <citation type="submission" date="2020-11" db="EMBL/GenBank/DDBJ databases">
        <authorList>
            <person name="Whitehead M."/>
        </authorList>
    </citation>
    <scope>NUCLEOTIDE SEQUENCE</scope>
    <source>
        <strain evidence="1">EGII</strain>
    </source>
</reference>
<feature type="non-terminal residue" evidence="1">
    <location>
        <position position="1"/>
    </location>
</feature>
<dbReference type="AlphaFoldDB" id="A0A811U3P8"/>
<sequence>PSVCVVATPTSTCYPVFTLGNCVNHVSYALKKPRGTTHIPASAVTLFATTSPEGL</sequence>
<name>A0A811U3P8_CERCA</name>
<proteinExistence type="predicted"/>
<protein>
    <submittedName>
        <fullName evidence="1">(Mediterranean fruit fly) hypothetical protein</fullName>
    </submittedName>
</protein>
<dbReference type="Proteomes" id="UP000606786">
    <property type="component" value="Unassembled WGS sequence"/>
</dbReference>